<reference evidence="2" key="1">
    <citation type="journal article" date="2014" name="Int. J. Syst. Evol. Microbiol.">
        <title>Complete genome sequence of Corynebacterium casei LMG S-19264T (=DSM 44701T), isolated from a smear-ripened cheese.</title>
        <authorList>
            <consortium name="US DOE Joint Genome Institute (JGI-PGF)"/>
            <person name="Walter F."/>
            <person name="Albersmeier A."/>
            <person name="Kalinowski J."/>
            <person name="Ruckert C."/>
        </authorList>
    </citation>
    <scope>NUCLEOTIDE SEQUENCE</scope>
    <source>
        <strain evidence="2">CGMCC 4.5737</strain>
    </source>
</reference>
<evidence type="ECO:0000256" key="1">
    <source>
        <dbReference type="SAM" id="MobiDB-lite"/>
    </source>
</evidence>
<gene>
    <name evidence="2" type="ORF">GCM10012275_05140</name>
</gene>
<evidence type="ECO:0000313" key="2">
    <source>
        <dbReference type="EMBL" id="GGM36971.1"/>
    </source>
</evidence>
<name>A0A8J3C685_9PSEU</name>
<dbReference type="EMBL" id="BMMK01000002">
    <property type="protein sequence ID" value="GGM36971.1"/>
    <property type="molecule type" value="Genomic_DNA"/>
</dbReference>
<accession>A0A8J3C685</accession>
<reference evidence="2" key="2">
    <citation type="submission" date="2020-09" db="EMBL/GenBank/DDBJ databases">
        <authorList>
            <person name="Sun Q."/>
            <person name="Zhou Y."/>
        </authorList>
    </citation>
    <scope>NUCLEOTIDE SEQUENCE</scope>
    <source>
        <strain evidence="2">CGMCC 4.5737</strain>
    </source>
</reference>
<evidence type="ECO:0000313" key="3">
    <source>
        <dbReference type="Proteomes" id="UP000637578"/>
    </source>
</evidence>
<dbReference type="RefSeq" id="WP_268239269.1">
    <property type="nucleotide sequence ID" value="NZ_BMMK01000002.1"/>
</dbReference>
<comment type="caution">
    <text evidence="2">The sequence shown here is derived from an EMBL/GenBank/DDBJ whole genome shotgun (WGS) entry which is preliminary data.</text>
</comment>
<sequence length="44" mass="4995">MARDRAEAEQELDAFSAGVRDPRWRPPERLRASRIAPSTVTRTA</sequence>
<proteinExistence type="predicted"/>
<feature type="compositionally biased region" description="Basic and acidic residues" evidence="1">
    <location>
        <begin position="20"/>
        <end position="31"/>
    </location>
</feature>
<dbReference type="Proteomes" id="UP000637578">
    <property type="component" value="Unassembled WGS sequence"/>
</dbReference>
<keyword evidence="3" id="KW-1185">Reference proteome</keyword>
<dbReference type="AlphaFoldDB" id="A0A8J3C685"/>
<feature type="region of interest" description="Disordered" evidence="1">
    <location>
        <begin position="1"/>
        <end position="44"/>
    </location>
</feature>
<protein>
    <submittedName>
        <fullName evidence="2">Uncharacterized protein</fullName>
    </submittedName>
</protein>
<organism evidence="2 3">
    <name type="scientific">Longimycelium tulufanense</name>
    <dbReference type="NCBI Taxonomy" id="907463"/>
    <lineage>
        <taxon>Bacteria</taxon>
        <taxon>Bacillati</taxon>
        <taxon>Actinomycetota</taxon>
        <taxon>Actinomycetes</taxon>
        <taxon>Pseudonocardiales</taxon>
        <taxon>Pseudonocardiaceae</taxon>
        <taxon>Longimycelium</taxon>
    </lineage>
</organism>